<dbReference type="PROSITE" id="PS51257">
    <property type="entry name" value="PROKAR_LIPOPROTEIN"/>
    <property type="match status" value="1"/>
</dbReference>
<dbReference type="SUPFAM" id="SSF52821">
    <property type="entry name" value="Rhodanese/Cell cycle control phosphatase"/>
    <property type="match status" value="1"/>
</dbReference>
<evidence type="ECO:0000313" key="3">
    <source>
        <dbReference type="Proteomes" id="UP000220527"/>
    </source>
</evidence>
<comment type="caution">
    <text evidence="2">The sequence shown here is derived from an EMBL/GenBank/DDBJ whole genome shotgun (WGS) entry which is preliminary data.</text>
</comment>
<dbReference type="CDD" id="cd00158">
    <property type="entry name" value="RHOD"/>
    <property type="match status" value="1"/>
</dbReference>
<dbReference type="Gene3D" id="3.40.250.10">
    <property type="entry name" value="Rhodanese-like domain"/>
    <property type="match status" value="1"/>
</dbReference>
<organism evidence="2 3">
    <name type="scientific">Candidatus Viridilinea mediisalina</name>
    <dbReference type="NCBI Taxonomy" id="2024553"/>
    <lineage>
        <taxon>Bacteria</taxon>
        <taxon>Bacillati</taxon>
        <taxon>Chloroflexota</taxon>
        <taxon>Chloroflexia</taxon>
        <taxon>Chloroflexales</taxon>
        <taxon>Chloroflexineae</taxon>
        <taxon>Oscillochloridaceae</taxon>
        <taxon>Candidatus Viridilinea</taxon>
    </lineage>
</organism>
<dbReference type="InterPro" id="IPR001763">
    <property type="entry name" value="Rhodanese-like_dom"/>
</dbReference>
<dbReference type="OrthoDB" id="9800872at2"/>
<dbReference type="InterPro" id="IPR050229">
    <property type="entry name" value="GlpE_sulfurtransferase"/>
</dbReference>
<dbReference type="SMART" id="SM00450">
    <property type="entry name" value="RHOD"/>
    <property type="match status" value="1"/>
</dbReference>
<dbReference type="PANTHER" id="PTHR43031">
    <property type="entry name" value="FAD-DEPENDENT OXIDOREDUCTASE"/>
    <property type="match status" value="1"/>
</dbReference>
<dbReference type="RefSeq" id="WP_097642456.1">
    <property type="nucleotide sequence ID" value="NZ_NQWI01000005.1"/>
</dbReference>
<evidence type="ECO:0000259" key="1">
    <source>
        <dbReference type="PROSITE" id="PS50206"/>
    </source>
</evidence>
<evidence type="ECO:0000313" key="2">
    <source>
        <dbReference type="EMBL" id="PDW04721.1"/>
    </source>
</evidence>
<sequence length="137" mass="14625">MSTSLRLLIYSIVVLLLAACASSAERLPLSVEPSFDHMSVQQLKTTLDSAQPILVLDVRTPAEYVGDGHIAGSLLIPVEELPARLDEVPNDQPIACFCRSGNRSQTACSILARAGYSNLSNVDGGIRAWVAAGYPVE</sequence>
<dbReference type="PROSITE" id="PS50206">
    <property type="entry name" value="RHODANESE_3"/>
    <property type="match status" value="1"/>
</dbReference>
<dbReference type="Pfam" id="PF00581">
    <property type="entry name" value="Rhodanese"/>
    <property type="match status" value="1"/>
</dbReference>
<feature type="domain" description="Rhodanese" evidence="1">
    <location>
        <begin position="49"/>
        <end position="137"/>
    </location>
</feature>
<gene>
    <name evidence="2" type="ORF">CJ255_02155</name>
</gene>
<dbReference type="AlphaFoldDB" id="A0A2A6RP93"/>
<dbReference type="Proteomes" id="UP000220527">
    <property type="component" value="Unassembled WGS sequence"/>
</dbReference>
<name>A0A2A6RP93_9CHLR</name>
<dbReference type="EMBL" id="NQWI01000005">
    <property type="protein sequence ID" value="PDW04721.1"/>
    <property type="molecule type" value="Genomic_DNA"/>
</dbReference>
<proteinExistence type="predicted"/>
<protein>
    <recommendedName>
        <fullName evidence="1">Rhodanese domain-containing protein</fullName>
    </recommendedName>
</protein>
<accession>A0A2A6RP93</accession>
<dbReference type="PANTHER" id="PTHR43031:SF1">
    <property type="entry name" value="PYRIDINE NUCLEOTIDE-DISULPHIDE OXIDOREDUCTASE"/>
    <property type="match status" value="1"/>
</dbReference>
<dbReference type="InterPro" id="IPR036873">
    <property type="entry name" value="Rhodanese-like_dom_sf"/>
</dbReference>
<keyword evidence="3" id="KW-1185">Reference proteome</keyword>
<reference evidence="3" key="1">
    <citation type="submission" date="2017-08" db="EMBL/GenBank/DDBJ databases">
        <authorList>
            <person name="Grouzdev D.S."/>
            <person name="Gaisin V.A."/>
            <person name="Rysina M.S."/>
            <person name="Gorlenko V.M."/>
        </authorList>
    </citation>
    <scope>NUCLEOTIDE SEQUENCE [LARGE SCALE GENOMIC DNA]</scope>
    <source>
        <strain evidence="3">Kir15-3F</strain>
    </source>
</reference>